<keyword evidence="1" id="KW-0812">Transmembrane</keyword>
<proteinExistence type="predicted"/>
<organism evidence="2 3">
    <name type="scientific">Clostridium saccharoperbutylacetonicum N1-4(HMT)</name>
    <dbReference type="NCBI Taxonomy" id="931276"/>
    <lineage>
        <taxon>Bacteria</taxon>
        <taxon>Bacillati</taxon>
        <taxon>Bacillota</taxon>
        <taxon>Clostridia</taxon>
        <taxon>Eubacteriales</taxon>
        <taxon>Clostridiaceae</taxon>
        <taxon>Clostridium</taxon>
    </lineage>
</organism>
<accession>M1N7J4</accession>
<gene>
    <name evidence="2" type="primary">bofA</name>
    <name evidence="2" type="ORF">Cspa_c56190</name>
</gene>
<dbReference type="RefSeq" id="WP_015395654.1">
    <property type="nucleotide sequence ID" value="NC_020291.1"/>
</dbReference>
<dbReference type="Proteomes" id="UP000011728">
    <property type="component" value="Chromosome"/>
</dbReference>
<feature type="transmembrane region" description="Helical" evidence="1">
    <location>
        <begin position="66"/>
        <end position="88"/>
    </location>
</feature>
<dbReference type="STRING" id="36745.CLSAP_53680"/>
<dbReference type="Pfam" id="PF07441">
    <property type="entry name" value="BofA"/>
    <property type="match status" value="1"/>
</dbReference>
<dbReference type="EMBL" id="CP004121">
    <property type="protein sequence ID" value="AGF59347.1"/>
    <property type="molecule type" value="Genomic_DNA"/>
</dbReference>
<dbReference type="OrthoDB" id="1699162at2"/>
<dbReference type="HOGENOM" id="CLU_167355_2_0_9"/>
<dbReference type="KEGG" id="csr:Cspa_c56190"/>
<dbReference type="InterPro" id="IPR010001">
    <property type="entry name" value="BofA"/>
</dbReference>
<protein>
    <submittedName>
        <fullName evidence="2">SigmaK-factor processing regulatory protein BofA</fullName>
    </submittedName>
</protein>
<keyword evidence="1" id="KW-1133">Transmembrane helix</keyword>
<evidence type="ECO:0000313" key="3">
    <source>
        <dbReference type="Proteomes" id="UP000011728"/>
    </source>
</evidence>
<evidence type="ECO:0000256" key="1">
    <source>
        <dbReference type="SAM" id="Phobius"/>
    </source>
</evidence>
<dbReference type="eggNOG" id="ENOG5033C8V">
    <property type="taxonomic scope" value="Bacteria"/>
</dbReference>
<keyword evidence="1" id="KW-0472">Membrane</keyword>
<keyword evidence="3" id="KW-1185">Reference proteome</keyword>
<feature type="transmembrane region" description="Helical" evidence="1">
    <location>
        <begin position="6"/>
        <end position="23"/>
    </location>
</feature>
<evidence type="ECO:0000313" key="2">
    <source>
        <dbReference type="EMBL" id="AGF59347.1"/>
    </source>
</evidence>
<sequence length="89" mass="9619">MELQYLVYGLVGIAVLYLVLKLLKWPIKIIINGIIGVITLYVANFIIAHLGLIGINTNFSLAINPITALIAGFFGIPGVIVLIIIGLFL</sequence>
<name>M1N7J4_9CLOT</name>
<dbReference type="AlphaFoldDB" id="M1N7J4"/>
<dbReference type="PATRIC" id="fig|931276.5.peg.5664"/>
<reference evidence="2 3" key="1">
    <citation type="submission" date="2013-02" db="EMBL/GenBank/DDBJ databases">
        <title>Genome sequence of Clostridium saccharoperbutylacetonicum N1-4(HMT).</title>
        <authorList>
            <person name="Poehlein A."/>
            <person name="Daniel R."/>
        </authorList>
    </citation>
    <scope>NUCLEOTIDE SEQUENCE [LARGE SCALE GENOMIC DNA]</scope>
    <source>
        <strain evidence="3">N1-4(HMT)</strain>
    </source>
</reference>
<feature type="transmembrane region" description="Helical" evidence="1">
    <location>
        <begin position="30"/>
        <end position="54"/>
    </location>
</feature>